<dbReference type="Proteomes" id="UP000594603">
    <property type="component" value="Chromosome"/>
</dbReference>
<gene>
    <name evidence="1" type="primary">recO</name>
    <name evidence="1" type="ORF">HH195_08180</name>
</gene>
<sequence>MSLTKVNGVVIKTQEYKENDKLLWIFTQELGKISVIAKGAKKSKNKLFSVTTPFCYGDYLVFKGKNLYSLSEGKIRKSFQSFLDNLEKLTYASYICELIDICIEDNEKNSYLYKECITCLYLLNTDAIDYETLIRAFELKILRATGYGLNLDNCVSCKEKIQNSNYLDLAYFGGVCEKCRKERGIYIDKATFASLKFLNKTTLDKVYKLHLSDDTKSEIYKITHYIISSVYSRKPKSLEMLNFIKE</sequence>
<evidence type="ECO:0000313" key="2">
    <source>
        <dbReference type="Proteomes" id="UP000594603"/>
    </source>
</evidence>
<evidence type="ECO:0000313" key="1">
    <source>
        <dbReference type="EMBL" id="QPJ86545.1"/>
    </source>
</evidence>
<reference evidence="1" key="1">
    <citation type="submission" date="2020-04" db="EMBL/GenBank/DDBJ databases">
        <title>A novel bacterium ('Candidatus Sarcina troglodytae' sp. nov.) linked to a protracted, uniformly lethal epizootic among sanctuary western chimpanzees (Pan troglodytes verus) in Sierra Leone.</title>
        <authorList>
            <person name="Owens L.A."/>
            <person name="Colitti B."/>
            <person name="Hirji I."/>
            <person name="Pizaro A."/>
            <person name="Jaffe J.E."/>
            <person name="Moittie S."/>
            <person name="Bishop-Lilly K.A."/>
            <person name="Estrella L.A."/>
            <person name="Voegtly L.J."/>
            <person name="Kuhn J.H."/>
            <person name="Suen G."/>
            <person name="Deblois C.L."/>
            <person name="Dunn C."/>
            <person name="Juan-Salles C."/>
            <person name="Goldberg T.L."/>
        </authorList>
    </citation>
    <scope>NUCLEOTIDE SEQUENCE</scope>
    <source>
        <strain evidence="1">JB2</strain>
    </source>
</reference>
<proteinExistence type="predicted"/>
<protein>
    <submittedName>
        <fullName evidence="1">DNA repair protein RecO</fullName>
    </submittedName>
</protein>
<organism evidence="1 2">
    <name type="scientific">Candidatus Sarcina troglodytae</name>
    <dbReference type="NCBI Taxonomy" id="2726954"/>
    <lineage>
        <taxon>Bacteria</taxon>
        <taxon>Bacillati</taxon>
        <taxon>Bacillota</taxon>
        <taxon>Clostridia</taxon>
        <taxon>Eubacteriales</taxon>
        <taxon>Clostridiaceae</taxon>
        <taxon>Sarcina</taxon>
    </lineage>
</organism>
<accession>A0ACD1BG32</accession>
<keyword evidence="2" id="KW-1185">Reference proteome</keyword>
<name>A0ACD1BG32_9CLOT</name>
<dbReference type="EMBL" id="CP051754">
    <property type="protein sequence ID" value="QPJ86545.1"/>
    <property type="molecule type" value="Genomic_DNA"/>
</dbReference>